<name>A0ABQ3HKW8_9ACTN</name>
<dbReference type="InterPro" id="IPR011050">
    <property type="entry name" value="Pectin_lyase_fold/virulence"/>
</dbReference>
<proteinExistence type="predicted"/>
<evidence type="ECO:0000313" key="3">
    <source>
        <dbReference type="EMBL" id="GHE18206.1"/>
    </source>
</evidence>
<feature type="domain" description="Right handed beta helix" evidence="2">
    <location>
        <begin position="221"/>
        <end position="332"/>
    </location>
</feature>
<organism evidence="3 4">
    <name type="scientific">Nocardioides flavus</name>
    <name type="common">ex Wang et al. 2016</name>
    <dbReference type="NCBI Taxonomy" id="2058780"/>
    <lineage>
        <taxon>Bacteria</taxon>
        <taxon>Bacillati</taxon>
        <taxon>Actinomycetota</taxon>
        <taxon>Actinomycetes</taxon>
        <taxon>Propionibacteriales</taxon>
        <taxon>Nocardioidaceae</taxon>
        <taxon>Nocardioides</taxon>
    </lineage>
</organism>
<dbReference type="InterPro" id="IPR039448">
    <property type="entry name" value="Beta_helix"/>
</dbReference>
<evidence type="ECO:0000313" key="4">
    <source>
        <dbReference type="Proteomes" id="UP000597341"/>
    </source>
</evidence>
<protein>
    <recommendedName>
        <fullName evidence="2">Right handed beta helix domain-containing protein</fullName>
    </recommendedName>
</protein>
<dbReference type="Pfam" id="PF13229">
    <property type="entry name" value="Beta_helix"/>
    <property type="match status" value="1"/>
</dbReference>
<sequence>MTYPVKISLIKLVVAATVSVGLVHASADAHVSDGREAVHDRAGSHSVGAPKSAKVVKKLKVTKDGAVVNARKVKGWIAVDADDVTIKNTTVRASGKYAIRILPGATGTKVKRTKVKCVGERTNGLVPGRYLAKRVAVNNCRRDFVSSDRHPATVIKSWIDGESYDNRNSVETPVVTPSPGRPGAHNTGVPAGTVLTPSDGMTITQDGTVIDGLLVRGTITIEADNVTIRNSLVQSSTSGYPILVDEGATGALIEDVEVDNMGGTGLGIFFSRGSGTVRRANVHSAEDGIRIEADDVTVEYSYVHDLQRQPDGHHDTIQIRRGDNITLSGNTLLPYDSSTGDPMNAALQIGSLLGDDQISNLRVIGNYMDGGNFTVNGGGRNEVDSALYSGNRFGRNFRYGVSGNLDNSVWDDTNVYDDTGEFAR</sequence>
<dbReference type="Gene3D" id="2.160.20.10">
    <property type="entry name" value="Single-stranded right-handed beta-helix, Pectin lyase-like"/>
    <property type="match status" value="1"/>
</dbReference>
<dbReference type="SMART" id="SM00710">
    <property type="entry name" value="PbH1"/>
    <property type="match status" value="5"/>
</dbReference>
<dbReference type="Proteomes" id="UP000597341">
    <property type="component" value="Unassembled WGS sequence"/>
</dbReference>
<reference evidence="4" key="1">
    <citation type="journal article" date="2019" name="Int. J. Syst. Evol. Microbiol.">
        <title>The Global Catalogue of Microorganisms (GCM) 10K type strain sequencing project: providing services to taxonomists for standard genome sequencing and annotation.</title>
        <authorList>
            <consortium name="The Broad Institute Genomics Platform"/>
            <consortium name="The Broad Institute Genome Sequencing Center for Infectious Disease"/>
            <person name="Wu L."/>
            <person name="Ma J."/>
        </authorList>
    </citation>
    <scope>NUCLEOTIDE SEQUENCE [LARGE SCALE GENOMIC DNA]</scope>
    <source>
        <strain evidence="4">CGMCC 1.12791</strain>
    </source>
</reference>
<gene>
    <name evidence="3" type="ORF">GCM10011376_28160</name>
</gene>
<feature type="signal peptide" evidence="1">
    <location>
        <begin position="1"/>
        <end position="29"/>
    </location>
</feature>
<keyword evidence="1" id="KW-0732">Signal</keyword>
<dbReference type="RefSeq" id="WP_191280117.1">
    <property type="nucleotide sequence ID" value="NZ_BNAD01000008.1"/>
</dbReference>
<evidence type="ECO:0000259" key="2">
    <source>
        <dbReference type="Pfam" id="PF13229"/>
    </source>
</evidence>
<keyword evidence="4" id="KW-1185">Reference proteome</keyword>
<feature type="chain" id="PRO_5045713411" description="Right handed beta helix domain-containing protein" evidence="1">
    <location>
        <begin position="30"/>
        <end position="424"/>
    </location>
</feature>
<accession>A0ABQ3HKW8</accession>
<comment type="caution">
    <text evidence="3">The sequence shown here is derived from an EMBL/GenBank/DDBJ whole genome shotgun (WGS) entry which is preliminary data.</text>
</comment>
<evidence type="ECO:0000256" key="1">
    <source>
        <dbReference type="SAM" id="SignalP"/>
    </source>
</evidence>
<dbReference type="EMBL" id="BNAD01000008">
    <property type="protein sequence ID" value="GHE18206.1"/>
    <property type="molecule type" value="Genomic_DNA"/>
</dbReference>
<dbReference type="InterPro" id="IPR012334">
    <property type="entry name" value="Pectin_lyas_fold"/>
</dbReference>
<dbReference type="SUPFAM" id="SSF51126">
    <property type="entry name" value="Pectin lyase-like"/>
    <property type="match status" value="1"/>
</dbReference>
<dbReference type="InterPro" id="IPR006626">
    <property type="entry name" value="PbH1"/>
</dbReference>